<gene>
    <name evidence="1" type="ORF">K491DRAFT_599462</name>
</gene>
<evidence type="ECO:0000313" key="2">
    <source>
        <dbReference type="Proteomes" id="UP000799324"/>
    </source>
</evidence>
<proteinExistence type="predicted"/>
<evidence type="ECO:0000313" key="1">
    <source>
        <dbReference type="EMBL" id="KAF2655145.1"/>
    </source>
</evidence>
<reference evidence="1" key="1">
    <citation type="journal article" date="2020" name="Stud. Mycol.">
        <title>101 Dothideomycetes genomes: a test case for predicting lifestyles and emergence of pathogens.</title>
        <authorList>
            <person name="Haridas S."/>
            <person name="Albert R."/>
            <person name="Binder M."/>
            <person name="Bloem J."/>
            <person name="Labutti K."/>
            <person name="Salamov A."/>
            <person name="Andreopoulos B."/>
            <person name="Baker S."/>
            <person name="Barry K."/>
            <person name="Bills G."/>
            <person name="Bluhm B."/>
            <person name="Cannon C."/>
            <person name="Castanera R."/>
            <person name="Culley D."/>
            <person name="Daum C."/>
            <person name="Ezra D."/>
            <person name="Gonzalez J."/>
            <person name="Henrissat B."/>
            <person name="Kuo A."/>
            <person name="Liang C."/>
            <person name="Lipzen A."/>
            <person name="Lutzoni F."/>
            <person name="Magnuson J."/>
            <person name="Mondo S."/>
            <person name="Nolan M."/>
            <person name="Ohm R."/>
            <person name="Pangilinan J."/>
            <person name="Park H.-J."/>
            <person name="Ramirez L."/>
            <person name="Alfaro M."/>
            <person name="Sun H."/>
            <person name="Tritt A."/>
            <person name="Yoshinaga Y."/>
            <person name="Zwiers L.-H."/>
            <person name="Turgeon B."/>
            <person name="Goodwin S."/>
            <person name="Spatafora J."/>
            <person name="Crous P."/>
            <person name="Grigoriev I."/>
        </authorList>
    </citation>
    <scope>NUCLEOTIDE SEQUENCE</scope>
    <source>
        <strain evidence="1">CBS 122681</strain>
    </source>
</reference>
<organism evidence="1 2">
    <name type="scientific">Lophiostoma macrostomum CBS 122681</name>
    <dbReference type="NCBI Taxonomy" id="1314788"/>
    <lineage>
        <taxon>Eukaryota</taxon>
        <taxon>Fungi</taxon>
        <taxon>Dikarya</taxon>
        <taxon>Ascomycota</taxon>
        <taxon>Pezizomycotina</taxon>
        <taxon>Dothideomycetes</taxon>
        <taxon>Pleosporomycetidae</taxon>
        <taxon>Pleosporales</taxon>
        <taxon>Lophiostomataceae</taxon>
        <taxon>Lophiostoma</taxon>
    </lineage>
</organism>
<dbReference type="PANTHER" id="PTHR33112">
    <property type="entry name" value="DOMAIN PROTEIN, PUTATIVE-RELATED"/>
    <property type="match status" value="1"/>
</dbReference>
<dbReference type="AlphaFoldDB" id="A0A6A6T552"/>
<protein>
    <recommendedName>
        <fullName evidence="3">Heterokaryon incompatibility domain-containing protein</fullName>
    </recommendedName>
</protein>
<dbReference type="EMBL" id="MU004353">
    <property type="protein sequence ID" value="KAF2655145.1"/>
    <property type="molecule type" value="Genomic_DNA"/>
</dbReference>
<dbReference type="Proteomes" id="UP000799324">
    <property type="component" value="Unassembled WGS sequence"/>
</dbReference>
<dbReference type="PANTHER" id="PTHR33112:SF8">
    <property type="entry name" value="HETEROKARYON INCOMPATIBILITY DOMAIN-CONTAINING PROTEIN"/>
    <property type="match status" value="1"/>
</dbReference>
<keyword evidence="2" id="KW-1185">Reference proteome</keyword>
<evidence type="ECO:0008006" key="3">
    <source>
        <dbReference type="Google" id="ProtNLM"/>
    </source>
</evidence>
<sequence>MGDIYKDAFVTIAAHCAEDDSQGFLLTSLTPRQTVQFKSAGKIMGICRLPNSEADLSDSGLSRRAWVLRERYLSTRVLHFTAGQIYFETIDELFCDFGIIQNARRFGSLQLEPKKSSKLCEMRKILHSEPPQYEPQSSIRHEIGRTPSEWLDIVEAYCRCGLVVDRDKLIAISGMAQILRTHTSNIWCAGLWSDQICQGLLWMSEVAGLCRPTSVRAPTWSWAAWNGRIQYPTSVRDARFLPRCKFILLKNKAGSAVSEWLHTTARLVVSGKMFALWHPWIMELGSEERIGPGRSQQGIIYMNGLDMPVVSIGTTSTIPQYSGRQSTESCRLDSL</sequence>
<dbReference type="OrthoDB" id="3801316at2759"/>
<name>A0A6A6T552_9PLEO</name>
<accession>A0A6A6T552</accession>